<feature type="compositionally biased region" description="Polar residues" evidence="13">
    <location>
        <begin position="283"/>
        <end position="297"/>
    </location>
</feature>
<dbReference type="PANTHER" id="PTHR12428">
    <property type="entry name" value="OXA1"/>
    <property type="match status" value="1"/>
</dbReference>
<evidence type="ECO:0000256" key="3">
    <source>
        <dbReference type="ARBA" id="ARBA00022475"/>
    </source>
</evidence>
<dbReference type="GO" id="GO:0032977">
    <property type="term" value="F:membrane insertase activity"/>
    <property type="evidence" value="ECO:0007669"/>
    <property type="project" value="InterPro"/>
</dbReference>
<feature type="transmembrane region" description="Helical" evidence="12">
    <location>
        <begin position="50"/>
        <end position="75"/>
    </location>
</feature>
<dbReference type="PRINTS" id="PR00701">
    <property type="entry name" value="60KDINNERMP"/>
</dbReference>
<comment type="similarity">
    <text evidence="12">Belongs to the OXA1/ALB3/YidC family. Type 2 subfamily.</text>
</comment>
<dbReference type="PROSITE" id="PS51257">
    <property type="entry name" value="PROKAR_LIPOPROTEIN"/>
    <property type="match status" value="1"/>
</dbReference>
<dbReference type="InterPro" id="IPR028055">
    <property type="entry name" value="YidC/Oxa/ALB_C"/>
</dbReference>
<accession>A0A3L9DMQ1</accession>
<dbReference type="InterPro" id="IPR047196">
    <property type="entry name" value="YidC_ALB_C"/>
</dbReference>
<dbReference type="NCBIfam" id="NF002687">
    <property type="entry name" value="PRK02463.1"/>
    <property type="match status" value="1"/>
</dbReference>
<feature type="domain" description="Membrane insertase YidC/Oxa/ALB C-terminal" evidence="14">
    <location>
        <begin position="60"/>
        <end position="248"/>
    </location>
</feature>
<comment type="caution">
    <text evidence="15">The sequence shown here is derived from an EMBL/GenBank/DDBJ whole genome shotgun (WGS) entry which is preliminary data.</text>
</comment>
<evidence type="ECO:0000259" key="14">
    <source>
        <dbReference type="Pfam" id="PF02096"/>
    </source>
</evidence>
<evidence type="ECO:0000256" key="1">
    <source>
        <dbReference type="ARBA" id="ARBA00004651"/>
    </source>
</evidence>
<keyword evidence="11 12" id="KW-0449">Lipoprotein</keyword>
<keyword evidence="6 12" id="KW-0653">Protein transport</keyword>
<feature type="transmembrane region" description="Helical" evidence="12">
    <location>
        <begin position="232"/>
        <end position="252"/>
    </location>
</feature>
<keyword evidence="10 12" id="KW-0143">Chaperone</keyword>
<dbReference type="Proteomes" id="UP000279194">
    <property type="component" value="Unassembled WGS sequence"/>
</dbReference>
<evidence type="ECO:0000256" key="12">
    <source>
        <dbReference type="HAMAP-Rule" id="MF_01811"/>
    </source>
</evidence>
<comment type="subcellular location">
    <subcellularLocation>
        <location evidence="1 12">Cell membrane</location>
        <topology evidence="1 12">Multi-pass membrane protein</topology>
    </subcellularLocation>
</comment>
<dbReference type="CDD" id="cd20070">
    <property type="entry name" value="5TM_YidC_Alb3"/>
    <property type="match status" value="1"/>
</dbReference>
<dbReference type="EMBL" id="RCVM01000029">
    <property type="protein sequence ID" value="RLY01397.1"/>
    <property type="molecule type" value="Genomic_DNA"/>
</dbReference>
<keyword evidence="3 12" id="KW-1003">Cell membrane</keyword>
<keyword evidence="2 12" id="KW-0813">Transport</keyword>
<dbReference type="Pfam" id="PF02096">
    <property type="entry name" value="60KD_IMP"/>
    <property type="match status" value="1"/>
</dbReference>
<keyword evidence="16" id="KW-1185">Reference proteome</keyword>
<feature type="transmembrane region" description="Helical" evidence="12">
    <location>
        <begin position="179"/>
        <end position="198"/>
    </location>
</feature>
<evidence type="ECO:0000256" key="5">
    <source>
        <dbReference type="ARBA" id="ARBA00022729"/>
    </source>
</evidence>
<sequence length="304" mass="34021">MKKLQKRLALSGLSLSMLLLLTGCVGRDKAGNPAGLIWDVFGKPMASLISFFADNMGLGFGLGIILVTIIVRFIILPLGLYQSRKAAYQSEKMAYLKPILEPLQKRMQDPNLSQEEKMAAQAEYFAAQKANGVSMFGGIGCLPLLIQMPFFSAMFFAAQHTPGIAESKFLWMNLGKPDFILIAIIVALYFVQSWLSVQAVPEEQRQQMKATMYSMPLMMAFFTFSLPASVGLYWFVGGIFSIFQQLITTYIIKPSLRKKVAEEFELNPPKKFNTSNTRRDVTPQASQAIMTKSNRNAGKQRNRK</sequence>
<evidence type="ECO:0000256" key="11">
    <source>
        <dbReference type="ARBA" id="ARBA00023288"/>
    </source>
</evidence>
<dbReference type="HAMAP" id="MF_01811">
    <property type="entry name" value="YidC_type2"/>
    <property type="match status" value="1"/>
</dbReference>
<name>A0A3L9DMQ1_9STRE</name>
<keyword evidence="9" id="KW-0564">Palmitate</keyword>
<evidence type="ECO:0000256" key="9">
    <source>
        <dbReference type="ARBA" id="ARBA00023139"/>
    </source>
</evidence>
<evidence type="ECO:0000256" key="10">
    <source>
        <dbReference type="ARBA" id="ARBA00023186"/>
    </source>
</evidence>
<proteinExistence type="inferred from homology"/>
<reference evidence="15 16" key="1">
    <citation type="submission" date="2018-10" db="EMBL/GenBank/DDBJ databases">
        <title>Streptococcus hillyeri sp. nov., isolated from equine tracheal sample.</title>
        <authorList>
            <person name="Macfadyen A.C."/>
            <person name="Waller A."/>
            <person name="Paterson G.K."/>
        </authorList>
    </citation>
    <scope>NUCLEOTIDE SEQUENCE [LARGE SCALE GENOMIC DNA]</scope>
    <source>
        <strain evidence="15 16">28462</strain>
    </source>
</reference>
<dbReference type="GO" id="GO:0015031">
    <property type="term" value="P:protein transport"/>
    <property type="evidence" value="ECO:0007669"/>
    <property type="project" value="UniProtKB-KW"/>
</dbReference>
<dbReference type="PANTHER" id="PTHR12428:SF65">
    <property type="entry name" value="CYTOCHROME C OXIDASE ASSEMBLY PROTEIN COX18, MITOCHONDRIAL"/>
    <property type="match status" value="1"/>
</dbReference>
<dbReference type="GO" id="GO:0005886">
    <property type="term" value="C:plasma membrane"/>
    <property type="evidence" value="ECO:0007669"/>
    <property type="project" value="UniProtKB-SubCell"/>
</dbReference>
<evidence type="ECO:0000256" key="6">
    <source>
        <dbReference type="ARBA" id="ARBA00022927"/>
    </source>
</evidence>
<dbReference type="AlphaFoldDB" id="A0A3L9DMQ1"/>
<feature type="region of interest" description="Disordered" evidence="13">
    <location>
        <begin position="268"/>
        <end position="304"/>
    </location>
</feature>
<gene>
    <name evidence="12 15" type="primary">yidC</name>
    <name evidence="15" type="ORF">EAF07_09710</name>
</gene>
<keyword evidence="5 12" id="KW-0732">Signal</keyword>
<keyword evidence="8 12" id="KW-0472">Membrane</keyword>
<evidence type="ECO:0000256" key="4">
    <source>
        <dbReference type="ARBA" id="ARBA00022692"/>
    </source>
</evidence>
<dbReference type="RefSeq" id="WP_121836360.1">
    <property type="nucleotide sequence ID" value="NZ_CP163513.1"/>
</dbReference>
<evidence type="ECO:0000313" key="16">
    <source>
        <dbReference type="Proteomes" id="UP000279194"/>
    </source>
</evidence>
<dbReference type="InterPro" id="IPR023060">
    <property type="entry name" value="YidC/YidC1/YidC2_Firmicutes"/>
</dbReference>
<protein>
    <recommendedName>
        <fullName evidence="12">Membrane protein insertase YidC</fullName>
    </recommendedName>
    <alternativeName>
        <fullName evidence="12">Foldase YidC</fullName>
    </alternativeName>
    <alternativeName>
        <fullName evidence="12">Membrane integrase YidC</fullName>
    </alternativeName>
    <alternativeName>
        <fullName evidence="12">Membrane protein YidC</fullName>
    </alternativeName>
</protein>
<keyword evidence="7 12" id="KW-1133">Transmembrane helix</keyword>
<dbReference type="GO" id="GO:0051205">
    <property type="term" value="P:protein insertion into membrane"/>
    <property type="evidence" value="ECO:0007669"/>
    <property type="project" value="TreeGrafter"/>
</dbReference>
<comment type="function">
    <text evidence="12">Required for the insertion and/or proper folding and/or complex formation of integral membrane proteins into the membrane. Involved in integration of membrane proteins that insert both dependently and independently of the Sec translocase complex, as well as at least some lipoproteins.</text>
</comment>
<dbReference type="NCBIfam" id="TIGR03592">
    <property type="entry name" value="yidC_oxa1_cterm"/>
    <property type="match status" value="1"/>
</dbReference>
<feature type="transmembrane region" description="Helical" evidence="12">
    <location>
        <begin position="135"/>
        <end position="159"/>
    </location>
</feature>
<evidence type="ECO:0000313" key="15">
    <source>
        <dbReference type="EMBL" id="RLY01397.1"/>
    </source>
</evidence>
<dbReference type="InterPro" id="IPR001708">
    <property type="entry name" value="YidC/ALB3/OXA1/COX18"/>
</dbReference>
<evidence type="ECO:0000256" key="13">
    <source>
        <dbReference type="SAM" id="MobiDB-lite"/>
    </source>
</evidence>
<evidence type="ECO:0000256" key="8">
    <source>
        <dbReference type="ARBA" id="ARBA00023136"/>
    </source>
</evidence>
<keyword evidence="4 12" id="KW-0812">Transmembrane</keyword>
<dbReference type="OrthoDB" id="9780552at2"/>
<evidence type="ECO:0000256" key="2">
    <source>
        <dbReference type="ARBA" id="ARBA00022448"/>
    </source>
</evidence>
<organism evidence="15 16">
    <name type="scientific">Streptococcus hillyeri</name>
    <dbReference type="NCBI Taxonomy" id="2282420"/>
    <lineage>
        <taxon>Bacteria</taxon>
        <taxon>Bacillati</taxon>
        <taxon>Bacillota</taxon>
        <taxon>Bacilli</taxon>
        <taxon>Lactobacillales</taxon>
        <taxon>Streptococcaceae</taxon>
        <taxon>Streptococcus</taxon>
    </lineage>
</organism>
<evidence type="ECO:0000256" key="7">
    <source>
        <dbReference type="ARBA" id="ARBA00022989"/>
    </source>
</evidence>